<dbReference type="InterPro" id="IPR019188">
    <property type="entry name" value="SNAPC1"/>
</dbReference>
<keyword evidence="2" id="KW-1185">Reference proteome</keyword>
<protein>
    <submittedName>
        <fullName evidence="1">Uncharacterized protein</fullName>
    </submittedName>
</protein>
<evidence type="ECO:0000313" key="2">
    <source>
        <dbReference type="Proteomes" id="UP001642483"/>
    </source>
</evidence>
<dbReference type="PANTHER" id="PTHR15131">
    <property type="entry name" value="SMALL NUCLEAR RNA ACTIVATING COMPLEX, POLYPEPTIDE 1"/>
    <property type="match status" value="1"/>
</dbReference>
<evidence type="ECO:0000313" key="1">
    <source>
        <dbReference type="EMBL" id="CAK8697084.1"/>
    </source>
</evidence>
<proteinExistence type="predicted"/>
<reference evidence="1 2" key="1">
    <citation type="submission" date="2024-02" db="EMBL/GenBank/DDBJ databases">
        <authorList>
            <person name="Daric V."/>
            <person name="Darras S."/>
        </authorList>
    </citation>
    <scope>NUCLEOTIDE SEQUENCE [LARGE SCALE GENOMIC DNA]</scope>
</reference>
<dbReference type="EMBL" id="CAWYQH010000163">
    <property type="protein sequence ID" value="CAK8697084.1"/>
    <property type="molecule type" value="Genomic_DNA"/>
</dbReference>
<comment type="caution">
    <text evidence="1">The sequence shown here is derived from an EMBL/GenBank/DDBJ whole genome shotgun (WGS) entry which is preliminary data.</text>
</comment>
<dbReference type="PANTHER" id="PTHR15131:SF3">
    <property type="entry name" value="SNRNA-ACTIVATING PROTEIN COMPLEX SUBUNIT 1"/>
    <property type="match status" value="1"/>
</dbReference>
<organism evidence="1 2">
    <name type="scientific">Clavelina lepadiformis</name>
    <name type="common">Light-bulb sea squirt</name>
    <name type="synonym">Ascidia lepadiformis</name>
    <dbReference type="NCBI Taxonomy" id="159417"/>
    <lineage>
        <taxon>Eukaryota</taxon>
        <taxon>Metazoa</taxon>
        <taxon>Chordata</taxon>
        <taxon>Tunicata</taxon>
        <taxon>Ascidiacea</taxon>
        <taxon>Aplousobranchia</taxon>
        <taxon>Clavelinidae</taxon>
        <taxon>Clavelina</taxon>
    </lineage>
</organism>
<name>A0ABP0H241_CLALP</name>
<accession>A0ABP0H241</accession>
<dbReference type="Pfam" id="PF09808">
    <property type="entry name" value="SNAPC1"/>
    <property type="match status" value="1"/>
</dbReference>
<dbReference type="Proteomes" id="UP001642483">
    <property type="component" value="Unassembled WGS sequence"/>
</dbReference>
<sequence>MKGNVRIHQRVRYPAAGVKSDIETLLQKFVDTKSVRYEEFVRLWREGNYSLIHAGRSGLRENREFVEETFKIALVFALPPYSLQVRVAGVYTLYGLYHSQRSKPKQKVRIPLSCWKDLLDLHEEVKKHRHLDADYIIRKMIHDDVFEHVAYPAPLSVCPLVRRELFSDSSVWPGPNFQTPD</sequence>
<gene>
    <name evidence="1" type="ORF">CVLEPA_LOCUS30364</name>
</gene>